<dbReference type="Proteomes" id="UP001165685">
    <property type="component" value="Unassembled WGS sequence"/>
</dbReference>
<dbReference type="SUPFAM" id="SSF159275">
    <property type="entry name" value="PA1994-like"/>
    <property type="match status" value="1"/>
</dbReference>
<organism evidence="1 2">
    <name type="scientific">Nocardiopsis suaedae</name>
    <dbReference type="NCBI Taxonomy" id="3018444"/>
    <lineage>
        <taxon>Bacteria</taxon>
        <taxon>Bacillati</taxon>
        <taxon>Actinomycetota</taxon>
        <taxon>Actinomycetes</taxon>
        <taxon>Streptosporangiales</taxon>
        <taxon>Nocardiopsidaceae</taxon>
        <taxon>Nocardiopsis</taxon>
    </lineage>
</organism>
<proteinExistence type="predicted"/>
<dbReference type="Pfam" id="PF06475">
    <property type="entry name" value="Glycolipid_bind"/>
    <property type="match status" value="1"/>
</dbReference>
<name>A0ABT4TF54_9ACTN</name>
<dbReference type="InterPro" id="IPR009467">
    <property type="entry name" value="Glycolipid-bd_prot_put"/>
</dbReference>
<dbReference type="EMBL" id="JAQFWP010000003">
    <property type="protein sequence ID" value="MDA2803347.1"/>
    <property type="molecule type" value="Genomic_DNA"/>
</dbReference>
<evidence type="ECO:0000313" key="2">
    <source>
        <dbReference type="Proteomes" id="UP001165685"/>
    </source>
</evidence>
<evidence type="ECO:0000313" key="1">
    <source>
        <dbReference type="EMBL" id="MDA2803347.1"/>
    </source>
</evidence>
<sequence length="185" mass="20076">MCELPAAWRRLGGEGTGVGTVIAERDGFRLEAAEAAAGERPYGGRLTVRTDLAWAVLRARVETVTDQGMRALDLRRDGALWSVDGTRRPDLDGCVDVCAPCTPLTVTLPVRRLGLRRGEARDVAMAWVEVPGLTVRKVLRRCTRLEPSGGRECYEISDEALGTVTVTVDREGVPVDIEGLYARAA</sequence>
<accession>A0ABT4TF54</accession>
<gene>
    <name evidence="1" type="ORF">O4U47_02380</name>
</gene>
<reference evidence="1" key="1">
    <citation type="submission" date="2023-01" db="EMBL/GenBank/DDBJ databases">
        <title>Draft genome sequence of Nocardiopsis sp. LSu2-4 isolated from halophytes.</title>
        <authorList>
            <person name="Duangmal K."/>
            <person name="Chantavorakit T."/>
        </authorList>
    </citation>
    <scope>NUCLEOTIDE SEQUENCE</scope>
    <source>
        <strain evidence="1">LSu2-4</strain>
    </source>
</reference>
<comment type="caution">
    <text evidence="1">The sequence shown here is derived from an EMBL/GenBank/DDBJ whole genome shotgun (WGS) entry which is preliminary data.</text>
</comment>
<dbReference type="RefSeq" id="WP_270675736.1">
    <property type="nucleotide sequence ID" value="NZ_JAQFWP010000003.1"/>
</dbReference>
<keyword evidence="2" id="KW-1185">Reference proteome</keyword>
<protein>
    <submittedName>
        <fullName evidence="1">Glycolipid-binding domain-containing protein</fullName>
    </submittedName>
</protein>